<dbReference type="EMBL" id="ML996604">
    <property type="protein sequence ID" value="KAF2752615.1"/>
    <property type="molecule type" value="Genomic_DNA"/>
</dbReference>
<feature type="transmembrane region" description="Helical" evidence="1">
    <location>
        <begin position="17"/>
        <end position="39"/>
    </location>
</feature>
<gene>
    <name evidence="2" type="ORF">EJ05DRAFT_428235</name>
</gene>
<evidence type="ECO:0000313" key="3">
    <source>
        <dbReference type="Proteomes" id="UP000799437"/>
    </source>
</evidence>
<name>A0A6A6VR45_9PEZI</name>
<evidence type="ECO:0000313" key="2">
    <source>
        <dbReference type="EMBL" id="KAF2752615.1"/>
    </source>
</evidence>
<dbReference type="AlphaFoldDB" id="A0A6A6VR45"/>
<keyword evidence="1" id="KW-0812">Transmembrane</keyword>
<keyword evidence="1" id="KW-0472">Membrane</keyword>
<keyword evidence="3" id="KW-1185">Reference proteome</keyword>
<organism evidence="2 3">
    <name type="scientific">Pseudovirgaria hyperparasitica</name>
    <dbReference type="NCBI Taxonomy" id="470096"/>
    <lineage>
        <taxon>Eukaryota</taxon>
        <taxon>Fungi</taxon>
        <taxon>Dikarya</taxon>
        <taxon>Ascomycota</taxon>
        <taxon>Pezizomycotina</taxon>
        <taxon>Dothideomycetes</taxon>
        <taxon>Dothideomycetes incertae sedis</taxon>
        <taxon>Acrospermales</taxon>
        <taxon>Acrospermaceae</taxon>
        <taxon>Pseudovirgaria</taxon>
    </lineage>
</organism>
<keyword evidence="1" id="KW-1133">Transmembrane helix</keyword>
<proteinExistence type="predicted"/>
<evidence type="ECO:0000256" key="1">
    <source>
        <dbReference type="SAM" id="Phobius"/>
    </source>
</evidence>
<protein>
    <submittedName>
        <fullName evidence="2">Uncharacterized protein</fullName>
    </submittedName>
</protein>
<feature type="non-terminal residue" evidence="2">
    <location>
        <position position="88"/>
    </location>
</feature>
<sequence>TRLGGPASRTQGSTTSFLTIITLIYAIGAGITAAANLNYTYSNYKTQKSPVLVFIITTSPCRDWVIYAPTAFLRYSSYFLGSLSGIEP</sequence>
<dbReference type="Proteomes" id="UP000799437">
    <property type="component" value="Unassembled WGS sequence"/>
</dbReference>
<feature type="non-terminal residue" evidence="2">
    <location>
        <position position="1"/>
    </location>
</feature>
<reference evidence="2" key="1">
    <citation type="journal article" date="2020" name="Stud. Mycol.">
        <title>101 Dothideomycetes genomes: a test case for predicting lifestyles and emergence of pathogens.</title>
        <authorList>
            <person name="Haridas S."/>
            <person name="Albert R."/>
            <person name="Binder M."/>
            <person name="Bloem J."/>
            <person name="Labutti K."/>
            <person name="Salamov A."/>
            <person name="Andreopoulos B."/>
            <person name="Baker S."/>
            <person name="Barry K."/>
            <person name="Bills G."/>
            <person name="Bluhm B."/>
            <person name="Cannon C."/>
            <person name="Castanera R."/>
            <person name="Culley D."/>
            <person name="Daum C."/>
            <person name="Ezra D."/>
            <person name="Gonzalez J."/>
            <person name="Henrissat B."/>
            <person name="Kuo A."/>
            <person name="Liang C."/>
            <person name="Lipzen A."/>
            <person name="Lutzoni F."/>
            <person name="Magnuson J."/>
            <person name="Mondo S."/>
            <person name="Nolan M."/>
            <person name="Ohm R."/>
            <person name="Pangilinan J."/>
            <person name="Park H.-J."/>
            <person name="Ramirez L."/>
            <person name="Alfaro M."/>
            <person name="Sun H."/>
            <person name="Tritt A."/>
            <person name="Yoshinaga Y."/>
            <person name="Zwiers L.-H."/>
            <person name="Turgeon B."/>
            <person name="Goodwin S."/>
            <person name="Spatafora J."/>
            <person name="Crous P."/>
            <person name="Grigoriev I."/>
        </authorList>
    </citation>
    <scope>NUCLEOTIDE SEQUENCE</scope>
    <source>
        <strain evidence="2">CBS 121739</strain>
    </source>
</reference>
<accession>A0A6A6VR45</accession>